<reference evidence="11" key="1">
    <citation type="submission" date="2018-12" db="EMBL/GenBank/DDBJ databases">
        <title>Tengunoibacter tsumagoiensis gen. nov., sp. nov., Dictyobacter kobayashii sp. nov., D. alpinus sp. nov., and D. joshuensis sp. nov. and description of Dictyobacteraceae fam. nov. within the order Ktedonobacterales isolated from Tengu-no-mugimeshi.</title>
        <authorList>
            <person name="Wang C.M."/>
            <person name="Zheng Y."/>
            <person name="Sakai Y."/>
            <person name="Toyoda A."/>
            <person name="Minakuchi Y."/>
            <person name="Abe K."/>
            <person name="Yokota A."/>
            <person name="Yabe S."/>
        </authorList>
    </citation>
    <scope>NUCLEOTIDE SEQUENCE [LARGE SCALE GENOMIC DNA]</scope>
    <source>
        <strain evidence="11">S-27</strain>
    </source>
</reference>
<evidence type="ECO:0000256" key="5">
    <source>
        <dbReference type="ARBA" id="ARBA00023002"/>
    </source>
</evidence>
<dbReference type="RefSeq" id="WP_160146215.1">
    <property type="nucleotide sequence ID" value="NZ_BIFQ01000002.1"/>
</dbReference>
<keyword evidence="6 8" id="KW-0408">Iron</keyword>
<dbReference type="OrthoDB" id="140159at2"/>
<dbReference type="SUPFAM" id="SSF48264">
    <property type="entry name" value="Cytochrome P450"/>
    <property type="match status" value="1"/>
</dbReference>
<dbReference type="PRINTS" id="PR00463">
    <property type="entry name" value="EP450I"/>
</dbReference>
<keyword evidence="7 9" id="KW-0503">Monooxygenase</keyword>
<dbReference type="InterPro" id="IPR001128">
    <property type="entry name" value="Cyt_P450"/>
</dbReference>
<dbReference type="AlphaFoldDB" id="A0A401ZPJ6"/>
<keyword evidence="4 8" id="KW-0479">Metal-binding</keyword>
<dbReference type="PRINTS" id="PR00385">
    <property type="entry name" value="P450"/>
</dbReference>
<dbReference type="EMBL" id="BIFQ01000002">
    <property type="protein sequence ID" value="GCE08799.1"/>
    <property type="molecule type" value="Genomic_DNA"/>
</dbReference>
<comment type="similarity">
    <text evidence="2 9">Belongs to the cytochrome P450 family.</text>
</comment>
<sequence length="442" mass="50386">MNSVDQQAQALPYDAIPYVTMPDDYQLHLGQLLAEAYTKHGPIFRSGFFDMPDIVYMVGPEANRFVMVSNRQKFSNFVGWGTIFSVVDMFGRGLLSMDGAEHDQQRKVMNPAFTVSYMDRYLPLMNRVIREQVASWAERPEVNVYEETRKLTFEVAAEALTSLKPGVEVDRFRELYMSLLEAPETITTQEEFMQHLKRTNYEIAQLLHPKIEERRHHPGDDVFSLLVNARDAAGNAMSEEQIIAHVNILLIAGHETSTSLSAWLLYLLTQHPDYTQRILREQEQILGQKADPGLEDIKRMKVLENALSEAERLYAPVPNGPRGVTEDFVFNGYHMPAGSFLFYSIIGSHMLPQIFKDPEKFDPDRFAAPREEHKKNPYALVGFGGGPRICIGINFAQVEIKAMASHILRNYNLELVPDQEIVQAYGVTGMPLHGIYMRVTRQ</sequence>
<evidence type="ECO:0000256" key="4">
    <source>
        <dbReference type="ARBA" id="ARBA00022723"/>
    </source>
</evidence>
<keyword evidence="5 9" id="KW-0560">Oxidoreductase</keyword>
<evidence type="ECO:0000313" key="11">
    <source>
        <dbReference type="Proteomes" id="UP000287224"/>
    </source>
</evidence>
<gene>
    <name evidence="10" type="ORF">KDAU_61280</name>
</gene>
<dbReference type="GO" id="GO:0016125">
    <property type="term" value="P:sterol metabolic process"/>
    <property type="evidence" value="ECO:0007669"/>
    <property type="project" value="TreeGrafter"/>
</dbReference>
<keyword evidence="3 8" id="KW-0349">Heme</keyword>
<evidence type="ECO:0000256" key="3">
    <source>
        <dbReference type="ARBA" id="ARBA00022617"/>
    </source>
</evidence>
<dbReference type="GO" id="GO:0005506">
    <property type="term" value="F:iron ion binding"/>
    <property type="evidence" value="ECO:0007669"/>
    <property type="project" value="InterPro"/>
</dbReference>
<dbReference type="GO" id="GO:0004497">
    <property type="term" value="F:monooxygenase activity"/>
    <property type="evidence" value="ECO:0007669"/>
    <property type="project" value="UniProtKB-KW"/>
</dbReference>
<evidence type="ECO:0000256" key="1">
    <source>
        <dbReference type="ARBA" id="ARBA00001971"/>
    </source>
</evidence>
<dbReference type="PROSITE" id="PS00086">
    <property type="entry name" value="CYTOCHROME_P450"/>
    <property type="match status" value="1"/>
</dbReference>
<comment type="cofactor">
    <cofactor evidence="1 8">
        <name>heme</name>
        <dbReference type="ChEBI" id="CHEBI:30413"/>
    </cofactor>
</comment>
<proteinExistence type="inferred from homology"/>
<dbReference type="PANTHER" id="PTHR24286:SF24">
    <property type="entry name" value="LANOSTEROL 14-ALPHA DEMETHYLASE"/>
    <property type="match status" value="1"/>
</dbReference>
<dbReference type="GO" id="GO:0020037">
    <property type="term" value="F:heme binding"/>
    <property type="evidence" value="ECO:0007669"/>
    <property type="project" value="InterPro"/>
</dbReference>
<dbReference type="InterPro" id="IPR017972">
    <property type="entry name" value="Cyt_P450_CS"/>
</dbReference>
<keyword evidence="11" id="KW-1185">Reference proteome</keyword>
<evidence type="ECO:0000256" key="6">
    <source>
        <dbReference type="ARBA" id="ARBA00023004"/>
    </source>
</evidence>
<evidence type="ECO:0000256" key="8">
    <source>
        <dbReference type="PIRSR" id="PIRSR602401-1"/>
    </source>
</evidence>
<feature type="binding site" description="axial binding residue" evidence="8">
    <location>
        <position position="390"/>
    </location>
    <ligand>
        <name>heme</name>
        <dbReference type="ChEBI" id="CHEBI:30413"/>
    </ligand>
    <ligandPart>
        <name>Fe</name>
        <dbReference type="ChEBI" id="CHEBI:18248"/>
    </ligandPart>
</feature>
<evidence type="ECO:0000256" key="2">
    <source>
        <dbReference type="ARBA" id="ARBA00010617"/>
    </source>
</evidence>
<organism evidence="10 11">
    <name type="scientific">Dictyobacter aurantiacus</name>
    <dbReference type="NCBI Taxonomy" id="1936993"/>
    <lineage>
        <taxon>Bacteria</taxon>
        <taxon>Bacillati</taxon>
        <taxon>Chloroflexota</taxon>
        <taxon>Ktedonobacteria</taxon>
        <taxon>Ktedonobacterales</taxon>
        <taxon>Dictyobacteraceae</taxon>
        <taxon>Dictyobacter</taxon>
    </lineage>
</organism>
<dbReference type="InterPro" id="IPR036396">
    <property type="entry name" value="Cyt_P450_sf"/>
</dbReference>
<evidence type="ECO:0000313" key="10">
    <source>
        <dbReference type="EMBL" id="GCE08799.1"/>
    </source>
</evidence>
<dbReference type="Pfam" id="PF00067">
    <property type="entry name" value="p450"/>
    <property type="match status" value="1"/>
</dbReference>
<dbReference type="GO" id="GO:0016705">
    <property type="term" value="F:oxidoreductase activity, acting on paired donors, with incorporation or reduction of molecular oxygen"/>
    <property type="evidence" value="ECO:0007669"/>
    <property type="project" value="InterPro"/>
</dbReference>
<dbReference type="PANTHER" id="PTHR24286">
    <property type="entry name" value="CYTOCHROME P450 26"/>
    <property type="match status" value="1"/>
</dbReference>
<dbReference type="Gene3D" id="1.10.630.10">
    <property type="entry name" value="Cytochrome P450"/>
    <property type="match status" value="1"/>
</dbReference>
<evidence type="ECO:0000256" key="9">
    <source>
        <dbReference type="RuleBase" id="RU000461"/>
    </source>
</evidence>
<accession>A0A401ZPJ6</accession>
<dbReference type="Proteomes" id="UP000287224">
    <property type="component" value="Unassembled WGS sequence"/>
</dbReference>
<protein>
    <submittedName>
        <fullName evidence="10">Cytochrome P450</fullName>
    </submittedName>
</protein>
<name>A0A401ZPJ6_9CHLR</name>
<dbReference type="InterPro" id="IPR002401">
    <property type="entry name" value="Cyt_P450_E_grp-I"/>
</dbReference>
<evidence type="ECO:0000256" key="7">
    <source>
        <dbReference type="ARBA" id="ARBA00023033"/>
    </source>
</evidence>
<comment type="caution">
    <text evidence="10">The sequence shown here is derived from an EMBL/GenBank/DDBJ whole genome shotgun (WGS) entry which is preliminary data.</text>
</comment>